<comment type="similarity">
    <text evidence="1">Belongs to the mTERF family.</text>
</comment>
<evidence type="ECO:0000313" key="5">
    <source>
        <dbReference type="Proteomes" id="UP000324705"/>
    </source>
</evidence>
<evidence type="ECO:0000256" key="2">
    <source>
        <dbReference type="ARBA" id="ARBA00022472"/>
    </source>
</evidence>
<dbReference type="EMBL" id="LT934122">
    <property type="protein sequence ID" value="VAI60718.1"/>
    <property type="molecule type" value="Genomic_DNA"/>
</dbReference>
<keyword evidence="3" id="KW-0809">Transit peptide</keyword>
<reference evidence="4 5" key="1">
    <citation type="submission" date="2017-09" db="EMBL/GenBank/DDBJ databases">
        <authorList>
            <consortium name="International Durum Wheat Genome Sequencing Consortium (IDWGSC)"/>
            <person name="Milanesi L."/>
        </authorList>
    </citation>
    <scope>NUCLEOTIDE SEQUENCE [LARGE SCALE GENOMIC DNA]</scope>
    <source>
        <strain evidence="5">cv. Svevo</strain>
    </source>
</reference>
<dbReference type="PANTHER" id="PTHR13068:SF35">
    <property type="entry name" value="MITOCHONDRIAL TRANSCRIPTION TERMINATION FACTOR FAMILY PROTEIN"/>
    <property type="match status" value="1"/>
</dbReference>
<dbReference type="Pfam" id="PF02536">
    <property type="entry name" value="mTERF"/>
    <property type="match status" value="1"/>
</dbReference>
<dbReference type="PANTHER" id="PTHR13068">
    <property type="entry name" value="CGI-12 PROTEIN-RELATED"/>
    <property type="match status" value="1"/>
</dbReference>
<evidence type="ECO:0000256" key="1">
    <source>
        <dbReference type="ARBA" id="ARBA00007692"/>
    </source>
</evidence>
<keyword evidence="5" id="KW-1185">Reference proteome</keyword>
<dbReference type="InterPro" id="IPR003690">
    <property type="entry name" value="MTERF"/>
</dbReference>
<protein>
    <submittedName>
        <fullName evidence="4">Uncharacterized protein</fullName>
    </submittedName>
</protein>
<name>A0A9R1BDL6_TRITD</name>
<dbReference type="Proteomes" id="UP000324705">
    <property type="component" value="Chromosome 6B"/>
</dbReference>
<keyword evidence="2" id="KW-0804">Transcription</keyword>
<evidence type="ECO:0000313" key="4">
    <source>
        <dbReference type="EMBL" id="VAI60718.1"/>
    </source>
</evidence>
<proteinExistence type="inferred from homology"/>
<keyword evidence="2" id="KW-0806">Transcription termination</keyword>
<organism evidence="4 5">
    <name type="scientific">Triticum turgidum subsp. durum</name>
    <name type="common">Durum wheat</name>
    <name type="synonym">Triticum durum</name>
    <dbReference type="NCBI Taxonomy" id="4567"/>
    <lineage>
        <taxon>Eukaryota</taxon>
        <taxon>Viridiplantae</taxon>
        <taxon>Streptophyta</taxon>
        <taxon>Embryophyta</taxon>
        <taxon>Tracheophyta</taxon>
        <taxon>Spermatophyta</taxon>
        <taxon>Magnoliopsida</taxon>
        <taxon>Liliopsida</taxon>
        <taxon>Poales</taxon>
        <taxon>Poaceae</taxon>
        <taxon>BOP clade</taxon>
        <taxon>Pooideae</taxon>
        <taxon>Triticodae</taxon>
        <taxon>Triticeae</taxon>
        <taxon>Triticinae</taxon>
        <taxon>Triticum</taxon>
    </lineage>
</organism>
<accession>A0A9R1BDL6</accession>
<dbReference type="Gramene" id="TRITD6Bv1G177140.2">
    <property type="protein sequence ID" value="TRITD6Bv1G177140.2"/>
    <property type="gene ID" value="TRITD6Bv1G177140"/>
</dbReference>
<dbReference type="Gene3D" id="1.25.70.10">
    <property type="entry name" value="Transcription termination factor 3, mitochondrial"/>
    <property type="match status" value="1"/>
</dbReference>
<evidence type="ECO:0000256" key="3">
    <source>
        <dbReference type="ARBA" id="ARBA00022946"/>
    </source>
</evidence>
<sequence length="151" mass="17336">MAAKLKLFEEILGWSEAEVAKVVRMNPTVLRISGEKLRRVKEFLTKVVGVDTRYILTRPSILMCSLECQLVPRHYVMKVLQEKGLIQKDQSFYPMALPMPTQLLAKGNCQLKLRYEGSCVTTWVRVRYPSCINLNLFHGQAFPSVNQEFVS</sequence>
<dbReference type="InterPro" id="IPR038538">
    <property type="entry name" value="MTERF_sf"/>
</dbReference>
<dbReference type="GO" id="GO:0003676">
    <property type="term" value="F:nucleic acid binding"/>
    <property type="evidence" value="ECO:0007669"/>
    <property type="project" value="InterPro"/>
</dbReference>
<dbReference type="GO" id="GO:0006353">
    <property type="term" value="P:DNA-templated transcription termination"/>
    <property type="evidence" value="ECO:0007669"/>
    <property type="project" value="UniProtKB-KW"/>
</dbReference>
<keyword evidence="2" id="KW-0805">Transcription regulation</keyword>
<gene>
    <name evidence="4" type="ORF">TRITD_6Bv1G177140</name>
</gene>
<dbReference type="AlphaFoldDB" id="A0A9R1BDL6"/>